<gene>
    <name evidence="6" type="ORF">SCF082_LOCUS44831</name>
</gene>
<keyword evidence="2" id="KW-0645">Protease</keyword>
<evidence type="ECO:0000256" key="2">
    <source>
        <dbReference type="ARBA" id="ARBA00022670"/>
    </source>
</evidence>
<comment type="similarity">
    <text evidence="1">Belongs to the DeSI family.</text>
</comment>
<evidence type="ECO:0000256" key="3">
    <source>
        <dbReference type="ARBA" id="ARBA00022801"/>
    </source>
</evidence>
<reference evidence="6 7" key="1">
    <citation type="submission" date="2024-02" db="EMBL/GenBank/DDBJ databases">
        <authorList>
            <person name="Chen Y."/>
            <person name="Shah S."/>
            <person name="Dougan E. K."/>
            <person name="Thang M."/>
            <person name="Chan C."/>
        </authorList>
    </citation>
    <scope>NUCLEOTIDE SEQUENCE [LARGE SCALE GENOMIC DNA]</scope>
</reference>
<keyword evidence="3" id="KW-0378">Hydrolase</keyword>
<dbReference type="PANTHER" id="PTHR12378">
    <property type="entry name" value="DESUMOYLATING ISOPEPTIDASE"/>
    <property type="match status" value="1"/>
</dbReference>
<feature type="domain" description="PPPDE" evidence="5">
    <location>
        <begin position="109"/>
        <end position="254"/>
    </location>
</feature>
<feature type="region of interest" description="Disordered" evidence="4">
    <location>
        <begin position="1"/>
        <end position="77"/>
    </location>
</feature>
<evidence type="ECO:0000313" key="7">
    <source>
        <dbReference type="Proteomes" id="UP001642464"/>
    </source>
</evidence>
<evidence type="ECO:0000256" key="1">
    <source>
        <dbReference type="ARBA" id="ARBA00008140"/>
    </source>
</evidence>
<dbReference type="SMART" id="SM01179">
    <property type="entry name" value="DUF862"/>
    <property type="match status" value="1"/>
</dbReference>
<dbReference type="Proteomes" id="UP001642464">
    <property type="component" value="Unassembled WGS sequence"/>
</dbReference>
<sequence length="269" mass="30298">MDRAPPEVDEEIEAPAEPPRRILQVSRQESHPANHAQLICNNANEEAPNSRPSGAASWLSSGSIPTTGIERRTRASRLVPGVPTAAVQEKEKLDSEPVEALEARGSLGVDLWLHVYDLNETTGYLNNYGLKNASLGLFHAGVEVLGQEYFFGWGDTNFSGIRCNRPRQHGVHSYRESIFMGKSPFDEDGVDDVLDEVFQSWPECSYNPIHNNCTIFAEQFLVSLQSPEPFPEWVHGAAAYGRNDYLRPVVDWSWEWAKWMCRDDRVPSR</sequence>
<dbReference type="EMBL" id="CAXAMM010040795">
    <property type="protein sequence ID" value="CAK9095456.1"/>
    <property type="molecule type" value="Genomic_DNA"/>
</dbReference>
<proteinExistence type="inferred from homology"/>
<evidence type="ECO:0000256" key="4">
    <source>
        <dbReference type="SAM" id="MobiDB-lite"/>
    </source>
</evidence>
<dbReference type="PANTHER" id="PTHR12378:SF80">
    <property type="entry name" value="IP06716P-RELATED"/>
    <property type="match status" value="1"/>
</dbReference>
<dbReference type="InterPro" id="IPR008580">
    <property type="entry name" value="PPPDE_dom"/>
</dbReference>
<organism evidence="6 7">
    <name type="scientific">Durusdinium trenchii</name>
    <dbReference type="NCBI Taxonomy" id="1381693"/>
    <lineage>
        <taxon>Eukaryota</taxon>
        <taxon>Sar</taxon>
        <taxon>Alveolata</taxon>
        <taxon>Dinophyceae</taxon>
        <taxon>Suessiales</taxon>
        <taxon>Symbiodiniaceae</taxon>
        <taxon>Durusdinium</taxon>
    </lineage>
</organism>
<evidence type="ECO:0000259" key="5">
    <source>
        <dbReference type="PROSITE" id="PS51858"/>
    </source>
</evidence>
<keyword evidence="7" id="KW-1185">Reference proteome</keyword>
<comment type="caution">
    <text evidence="6">The sequence shown here is derived from an EMBL/GenBank/DDBJ whole genome shotgun (WGS) entry which is preliminary data.</text>
</comment>
<dbReference type="InterPro" id="IPR042266">
    <property type="entry name" value="PPPDE_sf"/>
</dbReference>
<dbReference type="PROSITE" id="PS51858">
    <property type="entry name" value="PPPDE"/>
    <property type="match status" value="1"/>
</dbReference>
<name>A0ABP0R8D4_9DINO</name>
<protein>
    <submittedName>
        <fullName evidence="6">DeSI-like protein At4g17486</fullName>
    </submittedName>
</protein>
<dbReference type="Pfam" id="PF05903">
    <property type="entry name" value="Peptidase_C97"/>
    <property type="match status" value="1"/>
</dbReference>
<evidence type="ECO:0000313" key="6">
    <source>
        <dbReference type="EMBL" id="CAK9095456.1"/>
    </source>
</evidence>
<accession>A0ABP0R8D4</accession>
<dbReference type="Gene3D" id="3.90.1720.30">
    <property type="entry name" value="PPPDE domains"/>
    <property type="match status" value="1"/>
</dbReference>